<dbReference type="RefSeq" id="WP_272780079.1">
    <property type="nucleotide sequence ID" value="NZ_JAQQLI010000065.1"/>
</dbReference>
<keyword evidence="2 4" id="KW-0012">Acyltransferase</keyword>
<dbReference type="SUPFAM" id="SSF55729">
    <property type="entry name" value="Acyl-CoA N-acyltransferases (Nat)"/>
    <property type="match status" value="1"/>
</dbReference>
<dbReference type="NCBIfam" id="NF002959">
    <property type="entry name" value="PRK03624.1"/>
    <property type="match status" value="1"/>
</dbReference>
<dbReference type="PANTHER" id="PTHR43877">
    <property type="entry name" value="AMINOALKYLPHOSPHONATE N-ACETYLTRANSFERASE-RELATED-RELATED"/>
    <property type="match status" value="1"/>
</dbReference>
<dbReference type="EMBL" id="JAQQLI010000065">
    <property type="protein sequence ID" value="MDC7789252.1"/>
    <property type="molecule type" value="Genomic_DNA"/>
</dbReference>
<evidence type="ECO:0000313" key="4">
    <source>
        <dbReference type="EMBL" id="MDC7789252.1"/>
    </source>
</evidence>
<dbReference type="Pfam" id="PF00583">
    <property type="entry name" value="Acetyltransf_1"/>
    <property type="match status" value="1"/>
</dbReference>
<dbReference type="InterPro" id="IPR050832">
    <property type="entry name" value="Bact_Acetyltransf"/>
</dbReference>
<reference evidence="4" key="1">
    <citation type="journal article" date="2023" name="Microbiol Resour">
        <title>Genome Sequences of Rhodoplanes serenus and Two Thermotolerant Strains, Rhodoplanes tepidamans and 'Rhodoplanes cryptolactis,' Further Refine the Genus.</title>
        <authorList>
            <person name="Rayyan A.A."/>
            <person name="Kyndt J.A."/>
        </authorList>
    </citation>
    <scope>NUCLEOTIDE SEQUENCE</scope>
    <source>
        <strain evidence="4">DSM 9987</strain>
    </source>
</reference>
<reference evidence="4" key="2">
    <citation type="submission" date="2023-02" db="EMBL/GenBank/DDBJ databases">
        <authorList>
            <person name="Rayyan A."/>
            <person name="Meyer T."/>
            <person name="Kyndt J.A."/>
        </authorList>
    </citation>
    <scope>NUCLEOTIDE SEQUENCE</scope>
    <source>
        <strain evidence="4">DSM 9987</strain>
    </source>
</reference>
<evidence type="ECO:0000259" key="3">
    <source>
        <dbReference type="PROSITE" id="PS51186"/>
    </source>
</evidence>
<sequence>MDVTIRPATAEDEDAVVALWRACGLTVSYNDPAADFRFARGRGASDVLVGADAAGRVVASVMVGHDGHRGWLYYVAADPESRGRGLGRRMIAAAEDWLRARGVAKVHLLVRETNTRVVGFYEQLGFEVAPRVMMSKWLTGAP</sequence>
<name>A0ABT5JI32_RHOTP</name>
<proteinExistence type="predicted"/>
<gene>
    <name evidence="4" type="ORF">PQJ73_26525</name>
</gene>
<organism evidence="4 5">
    <name type="scientific">Rhodoplanes tepidamans</name>
    <name type="common">Rhodoplanes cryptolactis</name>
    <dbReference type="NCBI Taxonomy" id="200616"/>
    <lineage>
        <taxon>Bacteria</taxon>
        <taxon>Pseudomonadati</taxon>
        <taxon>Pseudomonadota</taxon>
        <taxon>Alphaproteobacteria</taxon>
        <taxon>Hyphomicrobiales</taxon>
        <taxon>Nitrobacteraceae</taxon>
        <taxon>Rhodoplanes</taxon>
    </lineage>
</organism>
<accession>A0ABT5JI32</accession>
<evidence type="ECO:0000256" key="2">
    <source>
        <dbReference type="ARBA" id="ARBA00023315"/>
    </source>
</evidence>
<dbReference type="EC" id="2.3.1.-" evidence="4"/>
<dbReference type="InterPro" id="IPR016181">
    <property type="entry name" value="Acyl_CoA_acyltransferase"/>
</dbReference>
<dbReference type="InterPro" id="IPR000182">
    <property type="entry name" value="GNAT_dom"/>
</dbReference>
<dbReference type="PROSITE" id="PS51186">
    <property type="entry name" value="GNAT"/>
    <property type="match status" value="1"/>
</dbReference>
<keyword evidence="1 4" id="KW-0808">Transferase</keyword>
<feature type="domain" description="N-acetyltransferase" evidence="3">
    <location>
        <begin position="3"/>
        <end position="142"/>
    </location>
</feature>
<dbReference type="GO" id="GO:0016746">
    <property type="term" value="F:acyltransferase activity"/>
    <property type="evidence" value="ECO:0007669"/>
    <property type="project" value="UniProtKB-KW"/>
</dbReference>
<comment type="caution">
    <text evidence="4">The sequence shown here is derived from an EMBL/GenBank/DDBJ whole genome shotgun (WGS) entry which is preliminary data.</text>
</comment>
<evidence type="ECO:0000313" key="5">
    <source>
        <dbReference type="Proteomes" id="UP001165652"/>
    </source>
</evidence>
<dbReference type="CDD" id="cd04301">
    <property type="entry name" value="NAT_SF"/>
    <property type="match status" value="1"/>
</dbReference>
<dbReference type="Gene3D" id="3.40.630.30">
    <property type="match status" value="1"/>
</dbReference>
<protein>
    <submittedName>
        <fullName evidence="4">GNAT family acetyltransferase</fullName>
        <ecNumber evidence="4">2.3.1.-</ecNumber>
    </submittedName>
</protein>
<dbReference type="Proteomes" id="UP001165652">
    <property type="component" value="Unassembled WGS sequence"/>
</dbReference>
<keyword evidence="5" id="KW-1185">Reference proteome</keyword>
<evidence type="ECO:0000256" key="1">
    <source>
        <dbReference type="ARBA" id="ARBA00022679"/>
    </source>
</evidence>